<feature type="domain" description="DUF58" evidence="2">
    <location>
        <begin position="192"/>
        <end position="368"/>
    </location>
</feature>
<dbReference type="EMBL" id="JAGIOL010000001">
    <property type="protein sequence ID" value="MBP2437836.1"/>
    <property type="molecule type" value="Genomic_DNA"/>
</dbReference>
<keyword evidence="1" id="KW-1133">Transmembrane helix</keyword>
<evidence type="ECO:0000259" key="2">
    <source>
        <dbReference type="Pfam" id="PF01882"/>
    </source>
</evidence>
<dbReference type="PANTHER" id="PTHR33608:SF14">
    <property type="entry name" value="POSSIBLE CONSERVED SECRETED PROTEIN"/>
    <property type="match status" value="1"/>
</dbReference>
<dbReference type="PANTHER" id="PTHR33608">
    <property type="entry name" value="BLL2464 PROTEIN"/>
    <property type="match status" value="1"/>
</dbReference>
<keyword evidence="1" id="KW-0472">Membrane</keyword>
<comment type="caution">
    <text evidence="3">The sequence shown here is derived from an EMBL/GenBank/DDBJ whole genome shotgun (WGS) entry which is preliminary data.</text>
</comment>
<dbReference type="Pfam" id="PF01882">
    <property type="entry name" value="DUF58"/>
    <property type="match status" value="1"/>
</dbReference>
<dbReference type="InterPro" id="IPR002881">
    <property type="entry name" value="DUF58"/>
</dbReference>
<evidence type="ECO:0000313" key="3">
    <source>
        <dbReference type="EMBL" id="MBP2437836.1"/>
    </source>
</evidence>
<evidence type="ECO:0000313" key="4">
    <source>
        <dbReference type="Proteomes" id="UP001519362"/>
    </source>
</evidence>
<name>A0ABS4ZN11_9MICO</name>
<protein>
    <submittedName>
        <fullName evidence="3">Uncharacterized protein (DUF58 family)</fullName>
    </submittedName>
</protein>
<dbReference type="RefSeq" id="WP_165132929.1">
    <property type="nucleotide sequence ID" value="NZ_CP049253.1"/>
</dbReference>
<feature type="transmembrane region" description="Helical" evidence="1">
    <location>
        <begin position="12"/>
        <end position="33"/>
    </location>
</feature>
<keyword evidence="1" id="KW-0812">Transmembrane</keyword>
<evidence type="ECO:0000256" key="1">
    <source>
        <dbReference type="SAM" id="Phobius"/>
    </source>
</evidence>
<gene>
    <name evidence="3" type="ORF">JOF34_002422</name>
</gene>
<accession>A0ABS4ZN11</accession>
<keyword evidence="4" id="KW-1185">Reference proteome</keyword>
<sequence length="421" mass="44799">MTRRSSSRRDSLPGGVRIGMIAAVTIAAIGLIASRPDVVLLALPLALGTTFARGRAVATAPDIIVVPPKKPNAGRTTTEISVASDAESVHLAILVGQAREHDVVLAPGEVARATSRVQHSGPWVPVIAVARTVDIAGAGAGDPGEQVSVRHTVAPVARPLQEIPVPYRLSGLHGVHNGHRAGQGGDFRDTHPFHPGDELRRVDWKATARRARNLGDLHVRRVDAMSDASVAIVIDSSDDLGQVVGTWSSGDRSRSGVTSLDLGREAARSLAVAATGVGDRVALHELGRGGHNARSGAQSRHLARLVRVISDIEPRGPISPYARVPLIERGAVVFVLSTFIDPAAREVALQWAETGHRVIAVDVLPSLDTSRLDGAERASLRMVLAERAETLADLTRAGIDTVRWAEEPSVRLRILARQRRR</sequence>
<reference evidence="3 4" key="1">
    <citation type="submission" date="2021-03" db="EMBL/GenBank/DDBJ databases">
        <title>Sequencing the genomes of 1000 actinobacteria strains.</title>
        <authorList>
            <person name="Klenk H.-P."/>
        </authorList>
    </citation>
    <scope>NUCLEOTIDE SEQUENCE [LARGE SCALE GENOMIC DNA]</scope>
    <source>
        <strain evidence="3 4">DSM 24221</strain>
    </source>
</reference>
<proteinExistence type="predicted"/>
<organism evidence="3 4">
    <name type="scientific">Microbacterium amylolyticum</name>
    <dbReference type="NCBI Taxonomy" id="936337"/>
    <lineage>
        <taxon>Bacteria</taxon>
        <taxon>Bacillati</taxon>
        <taxon>Actinomycetota</taxon>
        <taxon>Actinomycetes</taxon>
        <taxon>Micrococcales</taxon>
        <taxon>Microbacteriaceae</taxon>
        <taxon>Microbacterium</taxon>
    </lineage>
</organism>
<dbReference type="Proteomes" id="UP001519362">
    <property type="component" value="Unassembled WGS sequence"/>
</dbReference>